<dbReference type="GO" id="GO:0012505">
    <property type="term" value="C:endomembrane system"/>
    <property type="evidence" value="ECO:0007669"/>
    <property type="project" value="UniProtKB-ARBA"/>
</dbReference>
<keyword evidence="4" id="KW-0472">Membrane</keyword>
<gene>
    <name evidence="5" type="ORF">SAMN06264365_13236</name>
</gene>
<dbReference type="RefSeq" id="WP_089298795.1">
    <property type="nucleotide sequence ID" value="NZ_BOMU01000122.1"/>
</dbReference>
<dbReference type="OrthoDB" id="3531322at2"/>
<evidence type="ECO:0000313" key="5">
    <source>
        <dbReference type="EMBL" id="SNT00005.1"/>
    </source>
</evidence>
<comment type="subcellular location">
    <subcellularLocation>
        <location evidence="1">Golgi apparatus membrane</location>
        <topology evidence="1">Peripheral membrane protein</topology>
        <orientation evidence="1">Cytoplasmic side</orientation>
    </subcellularLocation>
</comment>
<dbReference type="Pfam" id="PF05719">
    <property type="entry name" value="GPP34"/>
    <property type="match status" value="1"/>
</dbReference>
<keyword evidence="6" id="KW-1185">Reference proteome</keyword>
<evidence type="ECO:0000256" key="4">
    <source>
        <dbReference type="ARBA" id="ARBA00023136"/>
    </source>
</evidence>
<dbReference type="Proteomes" id="UP000198415">
    <property type="component" value="Unassembled WGS sequence"/>
</dbReference>
<accession>A0A239J2K1</accession>
<dbReference type="GO" id="GO:0005737">
    <property type="term" value="C:cytoplasm"/>
    <property type="evidence" value="ECO:0007669"/>
    <property type="project" value="UniProtKB-ARBA"/>
</dbReference>
<dbReference type="GO" id="GO:0070273">
    <property type="term" value="F:phosphatidylinositol-4-phosphate binding"/>
    <property type="evidence" value="ECO:0007669"/>
    <property type="project" value="InterPro"/>
</dbReference>
<sequence length="241" mass="25853">MAYINTAYSNGSAPARGRHAAVAGWAAGPQRPTWPLVADDFFRLAHRDHDGRPLLDEHVTGLGLAAALLAELVLARRLALPGGQVIIVDATPPIDALAHTVLDRLAAEQAALPVRTWLAYLARTAQRDIADRLTRAGHLRQTTGRGLFGRRVRYVPTDMNTAAWPWARLSSRLQKGQPLDGFDTVLGGLVLATDLYRTVLLGHSADLEAGLRAAAADAPAPVRELLAHTEAAVGDAIITRR</sequence>
<proteinExistence type="predicted"/>
<evidence type="ECO:0000256" key="3">
    <source>
        <dbReference type="ARBA" id="ARBA00023121"/>
    </source>
</evidence>
<dbReference type="Gene3D" id="1.10.3630.10">
    <property type="entry name" value="yeast vps74-n-term truncation variant domain like"/>
    <property type="match status" value="1"/>
</dbReference>
<evidence type="ECO:0000256" key="2">
    <source>
        <dbReference type="ARBA" id="ARBA00023034"/>
    </source>
</evidence>
<keyword evidence="3" id="KW-0446">Lipid-binding</keyword>
<keyword evidence="2" id="KW-0333">Golgi apparatus</keyword>
<reference evidence="5 6" key="1">
    <citation type="submission" date="2017-06" db="EMBL/GenBank/DDBJ databases">
        <authorList>
            <person name="Kim H.J."/>
            <person name="Triplett B.A."/>
        </authorList>
    </citation>
    <scope>NUCLEOTIDE SEQUENCE [LARGE SCALE GENOMIC DNA]</scope>
    <source>
        <strain evidence="5 6">DSM 43151</strain>
    </source>
</reference>
<evidence type="ECO:0000256" key="1">
    <source>
        <dbReference type="ARBA" id="ARBA00004255"/>
    </source>
</evidence>
<protein>
    <submittedName>
        <fullName evidence="5">Golgi phosphoprotein 3 (GPP34)</fullName>
    </submittedName>
</protein>
<name>A0A239J2K1_9ACTN</name>
<dbReference type="AlphaFoldDB" id="A0A239J2K1"/>
<organism evidence="5 6">
    <name type="scientific">Actinoplanes regularis</name>
    <dbReference type="NCBI Taxonomy" id="52697"/>
    <lineage>
        <taxon>Bacteria</taxon>
        <taxon>Bacillati</taxon>
        <taxon>Actinomycetota</taxon>
        <taxon>Actinomycetes</taxon>
        <taxon>Micromonosporales</taxon>
        <taxon>Micromonosporaceae</taxon>
        <taxon>Actinoplanes</taxon>
    </lineage>
</organism>
<dbReference type="EMBL" id="FZNR01000032">
    <property type="protein sequence ID" value="SNT00005.1"/>
    <property type="molecule type" value="Genomic_DNA"/>
</dbReference>
<dbReference type="InterPro" id="IPR038261">
    <property type="entry name" value="GPP34-like_sf"/>
</dbReference>
<evidence type="ECO:0000313" key="6">
    <source>
        <dbReference type="Proteomes" id="UP000198415"/>
    </source>
</evidence>
<dbReference type="InterPro" id="IPR008628">
    <property type="entry name" value="GPP34-like"/>
</dbReference>